<accession>A0A176QBR6</accession>
<evidence type="ECO:0000313" key="3">
    <source>
        <dbReference type="Proteomes" id="UP000076976"/>
    </source>
</evidence>
<dbReference type="InterPro" id="IPR050313">
    <property type="entry name" value="Carb_Metab_HTH_regulators"/>
</dbReference>
<sequence>MVNTRRAAQPHDLGPAESDARTRDRVLATVSERGPITAARLAADLGLTPPGVRRHLDQLALDGLVEDRDPAASKRGRGRPAREWVVTGAGHDVLPAGYETLAGDAVRFLAAAAGPQAVADFARARMARVEERYEADVTAAGPDPRARTEALVSALRREGFAASARPVGAGGLAGVQLCQGHCPVQHVAAEFPDFCEAERESFSRLLGVHVQRLATLAQGDHVCTTFVPTPDIPPSTSSSTHPEERGSR</sequence>
<protein>
    <submittedName>
        <fullName evidence="2">Transcriptional regulator</fullName>
    </submittedName>
</protein>
<dbReference type="CDD" id="cd00090">
    <property type="entry name" value="HTH_ARSR"/>
    <property type="match status" value="1"/>
</dbReference>
<dbReference type="InterPro" id="IPR011991">
    <property type="entry name" value="ArsR-like_HTH"/>
</dbReference>
<dbReference type="RefSeq" id="WP_068275972.1">
    <property type="nucleotide sequence ID" value="NZ_LQZG01000003.1"/>
</dbReference>
<organism evidence="2 3">
    <name type="scientific">Janibacter melonis</name>
    <dbReference type="NCBI Taxonomy" id="262209"/>
    <lineage>
        <taxon>Bacteria</taxon>
        <taxon>Bacillati</taxon>
        <taxon>Actinomycetota</taxon>
        <taxon>Actinomycetes</taxon>
        <taxon>Micrococcales</taxon>
        <taxon>Intrasporangiaceae</taxon>
        <taxon>Janibacter</taxon>
    </lineage>
</organism>
<reference evidence="2 3" key="1">
    <citation type="submission" date="2016-01" db="EMBL/GenBank/DDBJ databases">
        <title>Janibacter melonis strain CD11_4 genome sequencing and assembly.</title>
        <authorList>
            <person name="Nair G.R."/>
            <person name="Kaur G."/>
            <person name="Chander A.M."/>
            <person name="Mayilraj S."/>
        </authorList>
    </citation>
    <scope>NUCLEOTIDE SEQUENCE [LARGE SCALE GENOMIC DNA]</scope>
    <source>
        <strain evidence="2 3">CD11-4</strain>
    </source>
</reference>
<dbReference type="Gene3D" id="1.10.10.10">
    <property type="entry name" value="Winged helix-like DNA-binding domain superfamily/Winged helix DNA-binding domain"/>
    <property type="match status" value="1"/>
</dbReference>
<dbReference type="InterPro" id="IPR036390">
    <property type="entry name" value="WH_DNA-bd_sf"/>
</dbReference>
<dbReference type="SUPFAM" id="SSF46785">
    <property type="entry name" value="Winged helix' DNA-binding domain"/>
    <property type="match status" value="1"/>
</dbReference>
<evidence type="ECO:0000256" key="1">
    <source>
        <dbReference type="SAM" id="MobiDB-lite"/>
    </source>
</evidence>
<dbReference type="Proteomes" id="UP000076976">
    <property type="component" value="Unassembled WGS sequence"/>
</dbReference>
<feature type="region of interest" description="Disordered" evidence="1">
    <location>
        <begin position="226"/>
        <end position="248"/>
    </location>
</feature>
<feature type="region of interest" description="Disordered" evidence="1">
    <location>
        <begin position="1"/>
        <end position="23"/>
    </location>
</feature>
<dbReference type="AlphaFoldDB" id="A0A176QBR6"/>
<dbReference type="EMBL" id="LQZG01000003">
    <property type="protein sequence ID" value="OAB87129.1"/>
    <property type="molecule type" value="Genomic_DNA"/>
</dbReference>
<proteinExistence type="predicted"/>
<dbReference type="PANTHER" id="PTHR30363:SF28">
    <property type="entry name" value="TRANSCRIPTIONAL REGULATORY PROTEIN-RELATED"/>
    <property type="match status" value="1"/>
</dbReference>
<dbReference type="Pfam" id="PF12840">
    <property type="entry name" value="HTH_20"/>
    <property type="match status" value="1"/>
</dbReference>
<name>A0A176QBR6_9MICO</name>
<keyword evidence="3" id="KW-1185">Reference proteome</keyword>
<dbReference type="InterPro" id="IPR036388">
    <property type="entry name" value="WH-like_DNA-bd_sf"/>
</dbReference>
<dbReference type="PANTHER" id="PTHR30363">
    <property type="entry name" value="HTH-TYPE TRANSCRIPTIONAL REGULATOR SRLR-RELATED"/>
    <property type="match status" value="1"/>
</dbReference>
<gene>
    <name evidence="2" type="ORF">AWH69_12235</name>
</gene>
<evidence type="ECO:0000313" key="2">
    <source>
        <dbReference type="EMBL" id="OAB87129.1"/>
    </source>
</evidence>
<dbReference type="STRING" id="262209.AWH69_12235"/>
<comment type="caution">
    <text evidence="2">The sequence shown here is derived from an EMBL/GenBank/DDBJ whole genome shotgun (WGS) entry which is preliminary data.</text>
</comment>